<dbReference type="InterPro" id="IPR006171">
    <property type="entry name" value="TOPRIM_dom"/>
</dbReference>
<dbReference type="OrthoDB" id="430051at2759"/>
<dbReference type="SMART" id="SM00493">
    <property type="entry name" value="TOPRIM"/>
    <property type="match status" value="1"/>
</dbReference>
<dbReference type="Pfam" id="PF01751">
    <property type="entry name" value="Toprim"/>
    <property type="match status" value="1"/>
</dbReference>
<proteinExistence type="inferred from homology"/>
<dbReference type="InterPro" id="IPR056452">
    <property type="entry name" value="Zn_ribbon_TOP3B"/>
</dbReference>
<sequence length="879" mass="99505">MSTVLMIAEKPMLSESIARLLSNGKFHKRKGWNGVCSVCEYDGQFKGKNVHFKITSTCGHVMNIDFPQKYNNWVKVDPIQLFTAPTEKKEGTPKIRMIEFLASEALGCDYLILWLDCDKEGENICFEVIDAVKNSIKLPESGNIMDNIYRARFSSITEKDIKGAMRNLVRPNLNESLSVDARQELDLRIGCAFTRFQTRYFQGKYGDLDSSCISFGPCQTPTLGFCVSQYDSIMQFKPELYWTIQVANFYRQLLKPTHQRGKIFDREVCQLFYEIIKKCSKGVVSDVTRKEGHKNRPCALNTVEMLRVASSGLDISPSSAMAIAEHLYIKGFISYPRTETTAYSSNFDFIELLEQQQNDLKWGDLVKQLLREGISKPHSGDDKGDHPPITPMRPNDGSLSGDNLKLYEYITQHFIATLMKPCRYFSTTIKIIANEEIFTITGKALIDPGFTLVMNWLAMSEESPLPNLQIGDELDLKDVAIVERSTTPPDYLSESELITLMERHGIGTDASIPVHINNICQRNYVTVKSGRRLVPTKLGIALVHGYRKIDPELVLPTMRAEVESHLNLIAKGLADFSSVKNHILENFRAKFLYFVTNISLVDSLFEDSFTTLAQSGKPFTCCGKCRRFMKLVASRPQRLYCPNCQDTYSLPSQTDGIIKLYAENKCPLDGFGLIYWQGSSGKYPLSFAFCPFCFNNPPFEGMRKKDGCNECPHPTCPHSFMTQGVARCPYCKIRNGILVFDPQSGPKWRLTCNKCGAMVNIFKNAQKVRISDKQCNECSAQLIITEYKDKSLLPGDKTLYKGCVFCDRSISDLVNLSQLNKSHEPKSLKNVNISTSNYTQLNIRRDKRSVHRGAKFNRTERPRLLKYANGFGMKSSLSS</sequence>
<dbReference type="GO" id="GO:0003917">
    <property type="term" value="F:DNA topoisomerase type I (single strand cut, ATP-independent) activity"/>
    <property type="evidence" value="ECO:0007669"/>
    <property type="project" value="UniProtKB-EC"/>
</dbReference>
<dbReference type="GO" id="GO:0005634">
    <property type="term" value="C:nucleus"/>
    <property type="evidence" value="ECO:0007669"/>
    <property type="project" value="TreeGrafter"/>
</dbReference>
<dbReference type="Proteomes" id="UP000274756">
    <property type="component" value="Unassembled WGS sequence"/>
</dbReference>
<dbReference type="Gene3D" id="1.10.290.10">
    <property type="entry name" value="Topoisomerase I, domain 4"/>
    <property type="match status" value="1"/>
</dbReference>
<reference evidence="14" key="1">
    <citation type="submission" date="2016-04" db="UniProtKB">
        <authorList>
            <consortium name="WormBaseParasite"/>
        </authorList>
    </citation>
    <scope>IDENTIFICATION</scope>
</reference>
<gene>
    <name evidence="11" type="ORF">DME_LOCUS10697</name>
</gene>
<feature type="compositionally biased region" description="Basic and acidic residues" evidence="8">
    <location>
        <begin position="374"/>
        <end position="386"/>
    </location>
</feature>
<dbReference type="CDD" id="cd03362">
    <property type="entry name" value="TOPRIM_TopoIA_TopoIII"/>
    <property type="match status" value="1"/>
</dbReference>
<dbReference type="InterPro" id="IPR013497">
    <property type="entry name" value="Topo_IA_cen"/>
</dbReference>
<keyword evidence="13" id="KW-1185">Reference proteome</keyword>
<dbReference type="PROSITE" id="PS50880">
    <property type="entry name" value="TOPRIM"/>
    <property type="match status" value="1"/>
</dbReference>
<dbReference type="EC" id="5.6.2.1" evidence="3 7"/>
<dbReference type="InterPro" id="IPR000380">
    <property type="entry name" value="Topo_IA"/>
</dbReference>
<protein>
    <recommendedName>
        <fullName evidence="3 7">DNA topoisomerase</fullName>
        <ecNumber evidence="3 7">5.6.2.1</ecNumber>
    </recommendedName>
</protein>
<evidence type="ECO:0000256" key="6">
    <source>
        <dbReference type="ARBA" id="ARBA00023235"/>
    </source>
</evidence>
<dbReference type="PRINTS" id="PR00417">
    <property type="entry name" value="PRTPISMRASEI"/>
</dbReference>
<dbReference type="SMART" id="SM00437">
    <property type="entry name" value="TOP1Ac"/>
    <property type="match status" value="1"/>
</dbReference>
<dbReference type="FunFam" id="1.10.290.10:FF:000001">
    <property type="entry name" value="DNA topoisomerase"/>
    <property type="match status" value="1"/>
</dbReference>
<dbReference type="PANTHER" id="PTHR11390:SF20">
    <property type="entry name" value="DNA TOPOISOMERASE 3-BETA-1"/>
    <property type="match status" value="1"/>
</dbReference>
<evidence type="ECO:0000256" key="5">
    <source>
        <dbReference type="ARBA" id="ARBA00023125"/>
    </source>
</evidence>
<evidence type="ECO:0000256" key="1">
    <source>
        <dbReference type="ARBA" id="ARBA00000213"/>
    </source>
</evidence>
<dbReference type="InterPro" id="IPR003601">
    <property type="entry name" value="Topo_IA_2"/>
</dbReference>
<keyword evidence="5 7" id="KW-0238">DNA-binding</keyword>
<evidence type="ECO:0000313" key="13">
    <source>
        <dbReference type="Proteomes" id="UP000274756"/>
    </source>
</evidence>
<evidence type="ECO:0000256" key="8">
    <source>
        <dbReference type="SAM" id="MobiDB-lite"/>
    </source>
</evidence>
<dbReference type="Gene3D" id="2.70.20.10">
    <property type="entry name" value="Topoisomerase I, domain 3"/>
    <property type="match status" value="1"/>
</dbReference>
<evidence type="ECO:0000259" key="10">
    <source>
        <dbReference type="PROSITE" id="PS52039"/>
    </source>
</evidence>
<dbReference type="STRING" id="318479.A0A158Q6B5"/>
<evidence type="ECO:0000256" key="2">
    <source>
        <dbReference type="ARBA" id="ARBA00009446"/>
    </source>
</evidence>
<dbReference type="GO" id="GO:0006265">
    <property type="term" value="P:DNA topological change"/>
    <property type="evidence" value="ECO:0007669"/>
    <property type="project" value="InterPro"/>
</dbReference>
<dbReference type="InterPro" id="IPR013826">
    <property type="entry name" value="Topo_IA_cen_sub3"/>
</dbReference>
<reference evidence="11 13" key="2">
    <citation type="submission" date="2018-11" db="EMBL/GenBank/DDBJ databases">
        <authorList>
            <consortium name="Pathogen Informatics"/>
        </authorList>
    </citation>
    <scope>NUCLEOTIDE SEQUENCE [LARGE SCALE GENOMIC DNA]</scope>
</reference>
<dbReference type="InterPro" id="IPR003602">
    <property type="entry name" value="Topo_IA_DNA-bd_dom"/>
</dbReference>
<dbReference type="EMBL" id="UYYG01001237">
    <property type="protein sequence ID" value="VDN60724.1"/>
    <property type="molecule type" value="Genomic_DNA"/>
</dbReference>
<dbReference type="GO" id="GO:0003677">
    <property type="term" value="F:DNA binding"/>
    <property type="evidence" value="ECO:0007669"/>
    <property type="project" value="UniProtKB-KW"/>
</dbReference>
<dbReference type="CDD" id="cd00186">
    <property type="entry name" value="TOP1Ac"/>
    <property type="match status" value="1"/>
</dbReference>
<dbReference type="SUPFAM" id="SSF56712">
    <property type="entry name" value="Prokaryotic type I DNA topoisomerase"/>
    <property type="match status" value="1"/>
</dbReference>
<dbReference type="WBParaSite" id="DME_0000961201-mRNA-1">
    <property type="protein sequence ID" value="DME_0000961201-mRNA-1"/>
    <property type="gene ID" value="DME_0000961201"/>
</dbReference>
<evidence type="ECO:0000256" key="3">
    <source>
        <dbReference type="ARBA" id="ARBA00012891"/>
    </source>
</evidence>
<dbReference type="InterPro" id="IPR013824">
    <property type="entry name" value="Topo_IA_cen_sub1"/>
</dbReference>
<evidence type="ECO:0000313" key="14">
    <source>
        <dbReference type="WBParaSite" id="DME_0000961201-mRNA-1"/>
    </source>
</evidence>
<evidence type="ECO:0000256" key="7">
    <source>
        <dbReference type="RuleBase" id="RU362092"/>
    </source>
</evidence>
<name>A0A158Q6B5_DRAME</name>
<feature type="domain" description="Topo IA-type catalytic" evidence="10">
    <location>
        <begin position="172"/>
        <end position="592"/>
    </location>
</feature>
<evidence type="ECO:0000259" key="9">
    <source>
        <dbReference type="PROSITE" id="PS50880"/>
    </source>
</evidence>
<dbReference type="FunFam" id="3.40.50.140:FF:000002">
    <property type="entry name" value="DNA topoisomerase"/>
    <property type="match status" value="1"/>
</dbReference>
<keyword evidence="6 7" id="KW-0413">Isomerase</keyword>
<comment type="catalytic activity">
    <reaction evidence="1 7">
        <text>ATP-independent breakage of single-stranded DNA, followed by passage and rejoining.</text>
        <dbReference type="EC" id="5.6.2.1"/>
    </reaction>
</comment>
<feature type="region of interest" description="Disordered" evidence="8">
    <location>
        <begin position="374"/>
        <end position="397"/>
    </location>
</feature>
<dbReference type="Pfam" id="PF23546">
    <property type="entry name" value="Zn_ribbon_TOP3B"/>
    <property type="match status" value="1"/>
</dbReference>
<keyword evidence="4 7" id="KW-0799">Topoisomerase</keyword>
<accession>A0A158Q6B5</accession>
<organism evidence="12 14">
    <name type="scientific">Dracunculus medinensis</name>
    <name type="common">Guinea worm</name>
    <dbReference type="NCBI Taxonomy" id="318479"/>
    <lineage>
        <taxon>Eukaryota</taxon>
        <taxon>Metazoa</taxon>
        <taxon>Ecdysozoa</taxon>
        <taxon>Nematoda</taxon>
        <taxon>Chromadorea</taxon>
        <taxon>Rhabditida</taxon>
        <taxon>Spirurina</taxon>
        <taxon>Dracunculoidea</taxon>
        <taxon>Dracunculidae</taxon>
        <taxon>Dracunculus</taxon>
    </lineage>
</organism>
<dbReference type="InterPro" id="IPR013825">
    <property type="entry name" value="Topo_IA_cen_sub2"/>
</dbReference>
<evidence type="ECO:0000313" key="11">
    <source>
        <dbReference type="EMBL" id="VDN60724.1"/>
    </source>
</evidence>
<dbReference type="GO" id="GO:0006281">
    <property type="term" value="P:DNA repair"/>
    <property type="evidence" value="ECO:0007669"/>
    <property type="project" value="TreeGrafter"/>
</dbReference>
<dbReference type="AlphaFoldDB" id="A0A158Q6B5"/>
<evidence type="ECO:0000256" key="4">
    <source>
        <dbReference type="ARBA" id="ARBA00023029"/>
    </source>
</evidence>
<dbReference type="Pfam" id="PF01131">
    <property type="entry name" value="Topoisom_bac"/>
    <property type="match status" value="1"/>
</dbReference>
<dbReference type="PROSITE" id="PS52039">
    <property type="entry name" value="TOPO_IA_2"/>
    <property type="match status" value="1"/>
</dbReference>
<dbReference type="Gene3D" id="3.40.50.140">
    <property type="match status" value="1"/>
</dbReference>
<dbReference type="GO" id="GO:0006310">
    <property type="term" value="P:DNA recombination"/>
    <property type="evidence" value="ECO:0007669"/>
    <property type="project" value="TreeGrafter"/>
</dbReference>
<dbReference type="PANTHER" id="PTHR11390">
    <property type="entry name" value="PROKARYOTIC DNA TOPOISOMERASE"/>
    <property type="match status" value="1"/>
</dbReference>
<comment type="function">
    <text evidence="7">Introduces a single-strand break via transesterification at a target site in duplex DNA. Releases the supercoiling and torsional tension of DNA introduced during the DNA replication and transcription by transiently cleaving and rejoining one strand of the DNA duplex. The scissile phosphodiester is attacked by the catalytic tyrosine of the enzyme, resulting in the formation of a DNA-(5'-phosphotyrosyl)-enzyme intermediate and the expulsion of a 3'-OH DNA strand.</text>
</comment>
<dbReference type="Gene3D" id="1.10.460.10">
    <property type="entry name" value="Topoisomerase I, domain 2"/>
    <property type="match status" value="1"/>
</dbReference>
<dbReference type="SMART" id="SM00436">
    <property type="entry name" value="TOP1Bc"/>
    <property type="match status" value="1"/>
</dbReference>
<evidence type="ECO:0000313" key="12">
    <source>
        <dbReference type="Proteomes" id="UP000038040"/>
    </source>
</evidence>
<feature type="domain" description="Toprim" evidence="9">
    <location>
        <begin position="3"/>
        <end position="156"/>
    </location>
</feature>
<dbReference type="InterPro" id="IPR034144">
    <property type="entry name" value="TOPRIM_TopoIII"/>
</dbReference>
<comment type="similarity">
    <text evidence="2 7">Belongs to the type IA topoisomerase family.</text>
</comment>
<dbReference type="InterPro" id="IPR023405">
    <property type="entry name" value="Topo_IA_core_domain"/>
</dbReference>
<dbReference type="Proteomes" id="UP000038040">
    <property type="component" value="Unplaced"/>
</dbReference>